<dbReference type="EMBL" id="MT144678">
    <property type="protein sequence ID" value="QJH97234.1"/>
    <property type="molecule type" value="Genomic_DNA"/>
</dbReference>
<organism evidence="1">
    <name type="scientific">viral metagenome</name>
    <dbReference type="NCBI Taxonomy" id="1070528"/>
    <lineage>
        <taxon>unclassified sequences</taxon>
        <taxon>metagenomes</taxon>
        <taxon>organismal metagenomes</taxon>
    </lineage>
</organism>
<dbReference type="EMBL" id="MT144141">
    <property type="protein sequence ID" value="QJA49542.1"/>
    <property type="molecule type" value="Genomic_DNA"/>
</dbReference>
<gene>
    <name evidence="1" type="ORF">TM448A01396_0022</name>
    <name evidence="2" type="ORF">TM448B00951_0023</name>
</gene>
<dbReference type="AlphaFoldDB" id="A0A6H1ZQ05"/>
<evidence type="ECO:0000313" key="1">
    <source>
        <dbReference type="EMBL" id="QJA49542.1"/>
    </source>
</evidence>
<sequence>MKFREIYGVCWGILIEEEWYYLCVCINCGEVHAGNIGIADEKIKCCEKPDNWRHSSKNNSIEKRIKEFVNKWSD</sequence>
<reference evidence="1" key="1">
    <citation type="submission" date="2020-03" db="EMBL/GenBank/DDBJ databases">
        <title>The deep terrestrial virosphere.</title>
        <authorList>
            <person name="Holmfeldt K."/>
            <person name="Nilsson E."/>
            <person name="Simone D."/>
            <person name="Lopez-Fernandez M."/>
            <person name="Wu X."/>
            <person name="de Brujin I."/>
            <person name="Lundin D."/>
            <person name="Andersson A."/>
            <person name="Bertilsson S."/>
            <person name="Dopson M."/>
        </authorList>
    </citation>
    <scope>NUCLEOTIDE SEQUENCE</scope>
    <source>
        <strain evidence="1">TM448A01396</strain>
        <strain evidence="2">TM448B00951</strain>
    </source>
</reference>
<proteinExistence type="predicted"/>
<accession>A0A6H1ZQ05</accession>
<evidence type="ECO:0000313" key="2">
    <source>
        <dbReference type="EMBL" id="QJH97234.1"/>
    </source>
</evidence>
<protein>
    <submittedName>
        <fullName evidence="1">Uncharacterized protein</fullName>
    </submittedName>
</protein>
<name>A0A6H1ZQ05_9ZZZZ</name>